<keyword evidence="1" id="KW-0472">Membrane</keyword>
<dbReference type="Proteomes" id="UP000015105">
    <property type="component" value="Chromosome 3D"/>
</dbReference>
<reference evidence="3" key="2">
    <citation type="journal article" date="2017" name="Nat. Plants">
        <title>The Aegilops tauschii genome reveals multiple impacts of transposons.</title>
        <authorList>
            <person name="Zhao G."/>
            <person name="Zou C."/>
            <person name="Li K."/>
            <person name="Wang K."/>
            <person name="Li T."/>
            <person name="Gao L."/>
            <person name="Zhang X."/>
            <person name="Wang H."/>
            <person name="Yang Z."/>
            <person name="Liu X."/>
            <person name="Jiang W."/>
            <person name="Mao L."/>
            <person name="Kong X."/>
            <person name="Jiao Y."/>
            <person name="Jia J."/>
        </authorList>
    </citation>
    <scope>NUCLEOTIDE SEQUENCE [LARGE SCALE GENOMIC DNA]</scope>
    <source>
        <strain evidence="3">cv. AL8/78</strain>
    </source>
</reference>
<proteinExistence type="predicted"/>
<keyword evidence="3" id="KW-1185">Reference proteome</keyword>
<evidence type="ECO:0000256" key="1">
    <source>
        <dbReference type="SAM" id="Phobius"/>
    </source>
</evidence>
<reference evidence="2" key="4">
    <citation type="submission" date="2019-03" db="UniProtKB">
        <authorList>
            <consortium name="EnsemblPlants"/>
        </authorList>
    </citation>
    <scope>IDENTIFICATION</scope>
</reference>
<dbReference type="PANTHER" id="PTHR33530:SF15">
    <property type="entry name" value="OS01G0147100 PROTEIN"/>
    <property type="match status" value="1"/>
</dbReference>
<keyword evidence="1" id="KW-1133">Transmembrane helix</keyword>
<protein>
    <submittedName>
        <fullName evidence="2">Uncharacterized protein</fullName>
    </submittedName>
</protein>
<dbReference type="EnsemblPlants" id="AET3Gv20148500.4">
    <property type="protein sequence ID" value="AET3Gv20148500.4"/>
    <property type="gene ID" value="AET3Gv20148500"/>
</dbReference>
<accession>A0A453DXV3</accession>
<reference evidence="2" key="3">
    <citation type="journal article" date="2017" name="Nature">
        <title>Genome sequence of the progenitor of the wheat D genome Aegilops tauschii.</title>
        <authorList>
            <person name="Luo M.C."/>
            <person name="Gu Y.Q."/>
            <person name="Puiu D."/>
            <person name="Wang H."/>
            <person name="Twardziok S.O."/>
            <person name="Deal K.R."/>
            <person name="Huo N."/>
            <person name="Zhu T."/>
            <person name="Wang L."/>
            <person name="Wang Y."/>
            <person name="McGuire P.E."/>
            <person name="Liu S."/>
            <person name="Long H."/>
            <person name="Ramasamy R.K."/>
            <person name="Rodriguez J.C."/>
            <person name="Van S.L."/>
            <person name="Yuan L."/>
            <person name="Wang Z."/>
            <person name="Xia Z."/>
            <person name="Xiao L."/>
            <person name="Anderson O.D."/>
            <person name="Ouyang S."/>
            <person name="Liang Y."/>
            <person name="Zimin A.V."/>
            <person name="Pertea G."/>
            <person name="Qi P."/>
            <person name="Bennetzen J.L."/>
            <person name="Dai X."/>
            <person name="Dawson M.W."/>
            <person name="Muller H.G."/>
            <person name="Kugler K."/>
            <person name="Rivarola-Duarte L."/>
            <person name="Spannagl M."/>
            <person name="Mayer K.F.X."/>
            <person name="Lu F.H."/>
            <person name="Bevan M.W."/>
            <person name="Leroy P."/>
            <person name="Li P."/>
            <person name="You F.M."/>
            <person name="Sun Q."/>
            <person name="Liu Z."/>
            <person name="Lyons E."/>
            <person name="Wicker T."/>
            <person name="Salzberg S.L."/>
            <person name="Devos K.M."/>
            <person name="Dvorak J."/>
        </authorList>
    </citation>
    <scope>NUCLEOTIDE SEQUENCE [LARGE SCALE GENOMIC DNA]</scope>
    <source>
        <strain evidence="2">cv. AL8/78</strain>
    </source>
</reference>
<name>A0A453DXV3_AEGTS</name>
<reference evidence="3" key="1">
    <citation type="journal article" date="2014" name="Science">
        <title>Ancient hybridizations among the ancestral genomes of bread wheat.</title>
        <authorList>
            <consortium name="International Wheat Genome Sequencing Consortium,"/>
            <person name="Marcussen T."/>
            <person name="Sandve S.R."/>
            <person name="Heier L."/>
            <person name="Spannagl M."/>
            <person name="Pfeifer M."/>
            <person name="Jakobsen K.S."/>
            <person name="Wulff B.B."/>
            <person name="Steuernagel B."/>
            <person name="Mayer K.F."/>
            <person name="Olsen O.A."/>
        </authorList>
    </citation>
    <scope>NUCLEOTIDE SEQUENCE [LARGE SCALE GENOMIC DNA]</scope>
    <source>
        <strain evidence="3">cv. AL8/78</strain>
    </source>
</reference>
<dbReference type="Gramene" id="AET3Gv20148500.4">
    <property type="protein sequence ID" value="AET3Gv20148500.4"/>
    <property type="gene ID" value="AET3Gv20148500"/>
</dbReference>
<dbReference type="AlphaFoldDB" id="A0A453DXV3"/>
<organism evidence="2 3">
    <name type="scientific">Aegilops tauschii subsp. strangulata</name>
    <name type="common">Goatgrass</name>
    <dbReference type="NCBI Taxonomy" id="200361"/>
    <lineage>
        <taxon>Eukaryota</taxon>
        <taxon>Viridiplantae</taxon>
        <taxon>Streptophyta</taxon>
        <taxon>Embryophyta</taxon>
        <taxon>Tracheophyta</taxon>
        <taxon>Spermatophyta</taxon>
        <taxon>Magnoliopsida</taxon>
        <taxon>Liliopsida</taxon>
        <taxon>Poales</taxon>
        <taxon>Poaceae</taxon>
        <taxon>BOP clade</taxon>
        <taxon>Pooideae</taxon>
        <taxon>Triticodae</taxon>
        <taxon>Triticeae</taxon>
        <taxon>Triticinae</taxon>
        <taxon>Aegilops</taxon>
    </lineage>
</organism>
<dbReference type="InterPro" id="IPR022149">
    <property type="entry name" value="DUF3681"/>
</dbReference>
<evidence type="ECO:0000313" key="3">
    <source>
        <dbReference type="Proteomes" id="UP000015105"/>
    </source>
</evidence>
<feature type="transmembrane region" description="Helical" evidence="1">
    <location>
        <begin position="21"/>
        <end position="43"/>
    </location>
</feature>
<reference evidence="2" key="5">
    <citation type="journal article" date="2021" name="G3 (Bethesda)">
        <title>Aegilops tauschii genome assembly Aet v5.0 features greater sequence contiguity and improved annotation.</title>
        <authorList>
            <person name="Wang L."/>
            <person name="Zhu T."/>
            <person name="Rodriguez J.C."/>
            <person name="Deal K.R."/>
            <person name="Dubcovsky J."/>
            <person name="McGuire P.E."/>
            <person name="Lux T."/>
            <person name="Spannagl M."/>
            <person name="Mayer K.F.X."/>
            <person name="Baldrich P."/>
            <person name="Meyers B.C."/>
            <person name="Huo N."/>
            <person name="Gu Y.Q."/>
            <person name="Zhou H."/>
            <person name="Devos K.M."/>
            <person name="Bennetzen J.L."/>
            <person name="Unver T."/>
            <person name="Budak H."/>
            <person name="Gulick P.J."/>
            <person name="Galiba G."/>
            <person name="Kalapos B."/>
            <person name="Nelson D.R."/>
            <person name="Li P."/>
            <person name="You F.M."/>
            <person name="Luo M.C."/>
            <person name="Dvorak J."/>
        </authorList>
    </citation>
    <scope>NUCLEOTIDE SEQUENCE [LARGE SCALE GENOMIC DNA]</scope>
    <source>
        <strain evidence="2">cv. AL8/78</strain>
    </source>
</reference>
<dbReference type="PANTHER" id="PTHR33530">
    <property type="entry name" value="OS01G0147100 PROTEIN"/>
    <property type="match status" value="1"/>
</dbReference>
<keyword evidence="1" id="KW-0812">Transmembrane</keyword>
<feature type="transmembrane region" description="Helical" evidence="1">
    <location>
        <begin position="55"/>
        <end position="78"/>
    </location>
</feature>
<sequence length="79" mass="9031">MDVRMALYKPPSGVVFDHNKFAYYVILTIIFVFSIVEVFTAFWICKSSLTYRRRLWIGGVLLFVSIWAFGAILSIGGFA</sequence>
<dbReference type="Pfam" id="PF12442">
    <property type="entry name" value="DUF3681"/>
    <property type="match status" value="1"/>
</dbReference>
<evidence type="ECO:0000313" key="2">
    <source>
        <dbReference type="EnsemblPlants" id="AET3Gv20148500.4"/>
    </source>
</evidence>